<dbReference type="Gene3D" id="3.30.565.10">
    <property type="entry name" value="Histidine kinase-like ATPase, C-terminal domain"/>
    <property type="match status" value="1"/>
</dbReference>
<dbReference type="InterPro" id="IPR036890">
    <property type="entry name" value="HATPase_C_sf"/>
</dbReference>
<keyword evidence="6" id="KW-0902">Two-component regulatory system</keyword>
<dbReference type="SUPFAM" id="SSF47384">
    <property type="entry name" value="Homodimeric domain of signal transducing histidine kinase"/>
    <property type="match status" value="1"/>
</dbReference>
<keyword evidence="3" id="KW-0597">Phosphoprotein</keyword>
<dbReference type="PRINTS" id="PR00344">
    <property type="entry name" value="BCTRLSENSOR"/>
</dbReference>
<dbReference type="PANTHER" id="PTHR43711">
    <property type="entry name" value="TWO-COMPONENT HISTIDINE KINASE"/>
    <property type="match status" value="1"/>
</dbReference>
<dbReference type="SMART" id="SM00387">
    <property type="entry name" value="HATPase_c"/>
    <property type="match status" value="1"/>
</dbReference>
<dbReference type="InterPro" id="IPR036097">
    <property type="entry name" value="HisK_dim/P_sf"/>
</dbReference>
<dbReference type="Pfam" id="PF02518">
    <property type="entry name" value="HATPase_c"/>
    <property type="match status" value="1"/>
</dbReference>
<dbReference type="EC" id="2.7.13.3" evidence="2"/>
<evidence type="ECO:0000256" key="2">
    <source>
        <dbReference type="ARBA" id="ARBA00012438"/>
    </source>
</evidence>
<comment type="caution">
    <text evidence="9">The sequence shown here is derived from an EMBL/GenBank/DDBJ whole genome shotgun (WGS) entry which is preliminary data.</text>
</comment>
<evidence type="ECO:0000313" key="10">
    <source>
        <dbReference type="Proteomes" id="UP001620408"/>
    </source>
</evidence>
<proteinExistence type="predicted"/>
<feature type="transmembrane region" description="Helical" evidence="7">
    <location>
        <begin position="132"/>
        <end position="152"/>
    </location>
</feature>
<evidence type="ECO:0000256" key="5">
    <source>
        <dbReference type="ARBA" id="ARBA00022777"/>
    </source>
</evidence>
<evidence type="ECO:0000256" key="1">
    <source>
        <dbReference type="ARBA" id="ARBA00000085"/>
    </source>
</evidence>
<evidence type="ECO:0000256" key="3">
    <source>
        <dbReference type="ARBA" id="ARBA00022553"/>
    </source>
</evidence>
<dbReference type="SUPFAM" id="SSF55874">
    <property type="entry name" value="ATPase domain of HSP90 chaperone/DNA topoisomerase II/histidine kinase"/>
    <property type="match status" value="1"/>
</dbReference>
<dbReference type="RefSeq" id="WP_379986965.1">
    <property type="nucleotide sequence ID" value="NZ_JADIKD010000008.1"/>
</dbReference>
<evidence type="ECO:0000259" key="8">
    <source>
        <dbReference type="PROSITE" id="PS50109"/>
    </source>
</evidence>
<dbReference type="InterPro" id="IPR003594">
    <property type="entry name" value="HATPase_dom"/>
</dbReference>
<keyword evidence="7" id="KW-0812">Transmembrane</keyword>
<dbReference type="Gene3D" id="1.10.287.130">
    <property type="match status" value="1"/>
</dbReference>
<keyword evidence="10" id="KW-1185">Reference proteome</keyword>
<keyword evidence="4" id="KW-0808">Transferase</keyword>
<feature type="domain" description="Histidine kinase" evidence="8">
    <location>
        <begin position="238"/>
        <end position="450"/>
    </location>
</feature>
<name>A0ABW8K532_9GAMM</name>
<dbReference type="CDD" id="cd00082">
    <property type="entry name" value="HisKA"/>
    <property type="match status" value="1"/>
</dbReference>
<dbReference type="Pfam" id="PF00512">
    <property type="entry name" value="HisKA"/>
    <property type="match status" value="1"/>
</dbReference>
<gene>
    <name evidence="9" type="ORF">ISS97_07075</name>
</gene>
<evidence type="ECO:0000256" key="4">
    <source>
        <dbReference type="ARBA" id="ARBA00022679"/>
    </source>
</evidence>
<keyword evidence="7" id="KW-0472">Membrane</keyword>
<dbReference type="InterPro" id="IPR050736">
    <property type="entry name" value="Sensor_HK_Regulatory"/>
</dbReference>
<feature type="transmembrane region" description="Helical" evidence="7">
    <location>
        <begin position="12"/>
        <end position="32"/>
    </location>
</feature>
<comment type="catalytic activity">
    <reaction evidence="1">
        <text>ATP + protein L-histidine = ADP + protein N-phospho-L-histidine.</text>
        <dbReference type="EC" id="2.7.13.3"/>
    </reaction>
</comment>
<dbReference type="Proteomes" id="UP001620408">
    <property type="component" value="Unassembled WGS sequence"/>
</dbReference>
<dbReference type="InterPro" id="IPR004358">
    <property type="entry name" value="Sig_transdc_His_kin-like_C"/>
</dbReference>
<organism evidence="9 10">
    <name type="scientific">Dyella koreensis</name>
    <dbReference type="NCBI Taxonomy" id="311235"/>
    <lineage>
        <taxon>Bacteria</taxon>
        <taxon>Pseudomonadati</taxon>
        <taxon>Pseudomonadota</taxon>
        <taxon>Gammaproteobacteria</taxon>
        <taxon>Lysobacterales</taxon>
        <taxon>Rhodanobacteraceae</taxon>
        <taxon>Dyella</taxon>
    </lineage>
</organism>
<dbReference type="PROSITE" id="PS50109">
    <property type="entry name" value="HIS_KIN"/>
    <property type="match status" value="1"/>
</dbReference>
<evidence type="ECO:0000313" key="9">
    <source>
        <dbReference type="EMBL" id="MFK2917018.1"/>
    </source>
</evidence>
<keyword evidence="7" id="KW-1133">Transmembrane helix</keyword>
<evidence type="ECO:0000256" key="6">
    <source>
        <dbReference type="ARBA" id="ARBA00023012"/>
    </source>
</evidence>
<keyword evidence="5 9" id="KW-0418">Kinase</keyword>
<dbReference type="InterPro" id="IPR005467">
    <property type="entry name" value="His_kinase_dom"/>
</dbReference>
<dbReference type="PANTHER" id="PTHR43711:SF31">
    <property type="entry name" value="HISTIDINE KINASE"/>
    <property type="match status" value="1"/>
</dbReference>
<accession>A0ABW8K532</accession>
<dbReference type="InterPro" id="IPR003661">
    <property type="entry name" value="HisK_dim/P_dom"/>
</dbReference>
<protein>
    <recommendedName>
        <fullName evidence="2">histidine kinase</fullName>
        <ecNumber evidence="2">2.7.13.3</ecNumber>
    </recommendedName>
</protein>
<dbReference type="SMART" id="SM00388">
    <property type="entry name" value="HisKA"/>
    <property type="match status" value="1"/>
</dbReference>
<sequence>MDPRIKLLNRLFLDAVLPVTLAALALVLALTAQVANVQGERLDAQLASRIEQLAGTIAASIDAPQPLLDAALREGGLRHVELQHPNGRHWSSGQPVADQRAGNYRRVLSAIDGGRPTLTMQADLQPLRRAQAITWLLGALCAAGILLLAWIARWTLRRQVTQPLLKVQGMLDACLDGLPLPASSAGLPEAFARIEQALPILAGRREQTALALDSSEEMGNATHQNQAATRSKARFIALVNHHFRQPLQALQLFTANLHPSTDTDQQALLAHMRTSIASMTRLLDALLEMSRLDAGVVTVKPVEFSVTELFLHDRQWLNEEASRHGATVVWHDSRHHLHGDAELAANLLLQLASNAIANAPLGRVLIAARRRGQSIRIEVRDNGPGIASDQQQQIFEEFVQLPAAEALRRDGYGLGLAIGDRLARLLGTRIGLRSEPGRGSTFWFDLPEAPAAERSRAPRGRKPTPIWRHAS</sequence>
<evidence type="ECO:0000256" key="7">
    <source>
        <dbReference type="SAM" id="Phobius"/>
    </source>
</evidence>
<dbReference type="EMBL" id="JADIKD010000008">
    <property type="protein sequence ID" value="MFK2917018.1"/>
    <property type="molecule type" value="Genomic_DNA"/>
</dbReference>
<dbReference type="GO" id="GO:0016301">
    <property type="term" value="F:kinase activity"/>
    <property type="evidence" value="ECO:0007669"/>
    <property type="project" value="UniProtKB-KW"/>
</dbReference>
<reference evidence="9 10" key="1">
    <citation type="submission" date="2020-10" db="EMBL/GenBank/DDBJ databases">
        <title>Phylogeny of dyella-like bacteria.</title>
        <authorList>
            <person name="Fu J."/>
        </authorList>
    </citation>
    <scope>NUCLEOTIDE SEQUENCE [LARGE SCALE GENOMIC DNA]</scope>
    <source>
        <strain evidence="9 10">BB4</strain>
    </source>
</reference>